<evidence type="ECO:0000259" key="2">
    <source>
        <dbReference type="Pfam" id="PF09818"/>
    </source>
</evidence>
<dbReference type="InterPro" id="IPR027417">
    <property type="entry name" value="P-loop_NTPase"/>
</dbReference>
<keyword evidence="6" id="KW-1185">Reference proteome</keyword>
<dbReference type="PANTHER" id="PTHR38149:SF1">
    <property type="entry name" value="ATPASE"/>
    <property type="match status" value="1"/>
</dbReference>
<dbReference type="InterPro" id="IPR049069">
    <property type="entry name" value="MRB1590-like_C"/>
</dbReference>
<organism evidence="5 6">
    <name type="scientific">Porites lobata</name>
    <dbReference type="NCBI Taxonomy" id="104759"/>
    <lineage>
        <taxon>Eukaryota</taxon>
        <taxon>Metazoa</taxon>
        <taxon>Cnidaria</taxon>
        <taxon>Anthozoa</taxon>
        <taxon>Hexacorallia</taxon>
        <taxon>Scleractinia</taxon>
        <taxon>Fungiina</taxon>
        <taxon>Poritidae</taxon>
        <taxon>Porites</taxon>
    </lineage>
</organism>
<reference evidence="5 6" key="1">
    <citation type="submission" date="2022-05" db="EMBL/GenBank/DDBJ databases">
        <authorList>
            <consortium name="Genoscope - CEA"/>
            <person name="William W."/>
        </authorList>
    </citation>
    <scope>NUCLEOTIDE SEQUENCE [LARGE SCALE GENOMIC DNA]</scope>
</reference>
<dbReference type="Proteomes" id="UP001159405">
    <property type="component" value="Unassembled WGS sequence"/>
</dbReference>
<protein>
    <recommendedName>
        <fullName evidence="7">ATPase</fullName>
    </recommendedName>
</protein>
<evidence type="ECO:0000256" key="1">
    <source>
        <dbReference type="SAM" id="MobiDB-lite"/>
    </source>
</evidence>
<proteinExistence type="predicted"/>
<dbReference type="Pfam" id="PF20446">
    <property type="entry name" value="ABC_N"/>
    <property type="match status" value="1"/>
</dbReference>
<dbReference type="EMBL" id="CALNXK010000006">
    <property type="protein sequence ID" value="CAH3038496.1"/>
    <property type="molecule type" value="Genomic_DNA"/>
</dbReference>
<gene>
    <name evidence="5" type="ORF">PLOB_00039252</name>
</gene>
<dbReference type="InterPro" id="IPR046833">
    <property type="entry name" value="ABC_N"/>
</dbReference>
<dbReference type="InterPro" id="IPR019195">
    <property type="entry name" value="ABC_ATPase_put"/>
</dbReference>
<dbReference type="SUPFAM" id="SSF52540">
    <property type="entry name" value="P-loop containing nucleoside triphosphate hydrolases"/>
    <property type="match status" value="1"/>
</dbReference>
<evidence type="ECO:0008006" key="7">
    <source>
        <dbReference type="Google" id="ProtNLM"/>
    </source>
</evidence>
<feature type="region of interest" description="Disordered" evidence="1">
    <location>
        <begin position="18"/>
        <end position="50"/>
    </location>
</feature>
<comment type="caution">
    <text evidence="5">The sequence shown here is derived from an EMBL/GenBank/DDBJ whole genome shotgun (WGS) entry which is preliminary data.</text>
</comment>
<dbReference type="InterPro" id="IPR046834">
    <property type="entry name" value="ABC_ATPase_C"/>
</dbReference>
<evidence type="ECO:0000259" key="3">
    <source>
        <dbReference type="Pfam" id="PF20446"/>
    </source>
</evidence>
<evidence type="ECO:0000259" key="4">
    <source>
        <dbReference type="Pfam" id="PF21117"/>
    </source>
</evidence>
<feature type="domain" description="ATPase of the ABC class C-terminal" evidence="2">
    <location>
        <begin position="231"/>
        <end position="500"/>
    </location>
</feature>
<name>A0ABN8MXY3_9CNID</name>
<dbReference type="Pfam" id="PF09818">
    <property type="entry name" value="ABC_ATPase"/>
    <property type="match status" value="1"/>
</dbReference>
<evidence type="ECO:0000313" key="5">
    <source>
        <dbReference type="EMBL" id="CAH3038496.1"/>
    </source>
</evidence>
<evidence type="ECO:0000313" key="6">
    <source>
        <dbReference type="Proteomes" id="UP001159405"/>
    </source>
</evidence>
<accession>A0ABN8MXY3</accession>
<sequence length="633" mass="69860">MSGRGAYYKNLYGGRGGSRGGGGRRGGYQDRNSYERPNSGCNGSHGPNVGRRGDSGDLAYLLSTLEGKGYKAYNDILGCWTFTRPSFKLYAEKIQSDPFAPPSLFRVTMDQQAAGYPAFATSSRIQQIATGDYLTRMFYSLVREGGFDRPLSGGGEGWHGKKGGSINIERPCQHVLERTSCLVKRESIELRFTIALPARGRSIEGHICMKMLTQNLPQIIEEAIPYASQDEDALKKHIECVEDQEFLRAQLPTANLAAFVRDGAILPRVSGADDCPMDKNDVTLFKSPESMSVEFDLPHAGKVTGMGIPRGVTLIVGGGFHGKSTLLNAIQVGVYNHVPGDGREFVCTDPTAFTIRAEDGRSIEKVDIRPFINNLPFGRDTSKFSTQDASGSTSQSANIIEALETGTKCLLIDEDTSATNFMIRDSRMQKLVATEKEPITPFISKVRSLYEDFGVSTILVIGGSGDYFQVADHVIMMDCYSARDVTNQALAIAREHADSNPQPRIPFEMPTPRIPIAESFDASRGDRERVKVMGKTQFGFQVQFGREDIDLSYIEQLGEYSQTRAIADAILYARNNYMDGKRSLLEVLHKVEEDFDSKGLDVLSPTLLLGCYSRPRLLEIAAAINRFRALEMR</sequence>
<dbReference type="Pfam" id="PF21117">
    <property type="entry name" value="MRB1590_C"/>
    <property type="match status" value="1"/>
</dbReference>
<feature type="domain" description="MRB1590-like C-terminal" evidence="4">
    <location>
        <begin position="541"/>
        <end position="633"/>
    </location>
</feature>
<feature type="domain" description="ATPase of the ABC class N-terminal" evidence="3">
    <location>
        <begin position="57"/>
        <end position="224"/>
    </location>
</feature>
<dbReference type="PANTHER" id="PTHR38149">
    <property type="entry name" value="ATPASE"/>
    <property type="match status" value="1"/>
</dbReference>